<proteinExistence type="predicted"/>
<feature type="region of interest" description="Disordered" evidence="1">
    <location>
        <begin position="1"/>
        <end position="59"/>
    </location>
</feature>
<feature type="compositionally biased region" description="Basic and acidic residues" evidence="1">
    <location>
        <begin position="33"/>
        <end position="54"/>
    </location>
</feature>
<comment type="caution">
    <text evidence="2">The sequence shown here is derived from an EMBL/GenBank/DDBJ whole genome shotgun (WGS) entry which is preliminary data.</text>
</comment>
<dbReference type="AlphaFoldDB" id="A0A2K3PAM8"/>
<evidence type="ECO:0000313" key="2">
    <source>
        <dbReference type="EMBL" id="PNY12349.1"/>
    </source>
</evidence>
<accession>A0A2K3PAM8</accession>
<reference evidence="2 3" key="1">
    <citation type="journal article" date="2014" name="Am. J. Bot.">
        <title>Genome assembly and annotation for red clover (Trifolium pratense; Fabaceae).</title>
        <authorList>
            <person name="Istvanek J."/>
            <person name="Jaros M."/>
            <person name="Krenek A."/>
            <person name="Repkova J."/>
        </authorList>
    </citation>
    <scope>NUCLEOTIDE SEQUENCE [LARGE SCALE GENOMIC DNA]</scope>
    <source>
        <strain evidence="3">cv. Tatra</strain>
        <tissue evidence="2">Young leaves</tissue>
    </source>
</reference>
<gene>
    <name evidence="2" type="ORF">L195_g008978</name>
</gene>
<organism evidence="2 3">
    <name type="scientific">Trifolium pratense</name>
    <name type="common">Red clover</name>
    <dbReference type="NCBI Taxonomy" id="57577"/>
    <lineage>
        <taxon>Eukaryota</taxon>
        <taxon>Viridiplantae</taxon>
        <taxon>Streptophyta</taxon>
        <taxon>Embryophyta</taxon>
        <taxon>Tracheophyta</taxon>
        <taxon>Spermatophyta</taxon>
        <taxon>Magnoliopsida</taxon>
        <taxon>eudicotyledons</taxon>
        <taxon>Gunneridae</taxon>
        <taxon>Pentapetalae</taxon>
        <taxon>rosids</taxon>
        <taxon>fabids</taxon>
        <taxon>Fabales</taxon>
        <taxon>Fabaceae</taxon>
        <taxon>Papilionoideae</taxon>
        <taxon>50 kb inversion clade</taxon>
        <taxon>NPAAA clade</taxon>
        <taxon>Hologalegina</taxon>
        <taxon>IRL clade</taxon>
        <taxon>Trifolieae</taxon>
        <taxon>Trifolium</taxon>
    </lineage>
</organism>
<name>A0A2K3PAM8_TRIPR</name>
<dbReference type="EMBL" id="ASHM01005211">
    <property type="protein sequence ID" value="PNY12349.1"/>
    <property type="molecule type" value="Genomic_DNA"/>
</dbReference>
<sequence>MFQGDAAKLKLPNPVSNESKKLKDTLGDSDASAQEKRGKEKNCDSVGKQEKVKTEASSNVLVSSVEKDKFSGNDERTENLKRKELCVKLQMKQHSNGSEQVAVQKFLKSCANQEKSMPLVKKSKSLSKVSFCDDNLVQFDKGDTPKVQFSSNAESFQSAAVNPNASSRTYMDKSSFVPEKQMNFNGLSLDSNGKIIKFSSSGKVEMNQPDKSSKLRGSFSGLPVGYSPHHSSRESLSIGERNVASNTLQNQATQELFNRIDSELKLIRDSSIQQNKEDKILPKESSSLISPCYSQPRMSTLKGKDAVKHKPHSGSKLQISPDNLYQPVKLERSKPLPTGGISMKSHKFQQGNLHQNRSIGSVGRTGSSIISDPFRSRTIPQGLFAAPALNNGTSSAFELSQLPPPPPSSWCPPAPVVQPAHVRVTNQPSPINQYTVKATTKDNHQLSSSRKRLATEFIDLTKPNKLPNVEQENSSRVTKTYKDLIEEVEIIEGQYQSPL</sequence>
<dbReference type="PANTHER" id="PTHR36892">
    <property type="entry name" value="OS01G0201800 PROTEIN"/>
    <property type="match status" value="1"/>
</dbReference>
<dbReference type="PANTHER" id="PTHR36892:SF1">
    <property type="entry name" value="OS05G0518200 PROTEIN"/>
    <property type="match status" value="1"/>
</dbReference>
<dbReference type="Proteomes" id="UP000236291">
    <property type="component" value="Unassembled WGS sequence"/>
</dbReference>
<protein>
    <submittedName>
        <fullName evidence="2">Uncharacterized protein</fullName>
    </submittedName>
</protein>
<reference evidence="2 3" key="2">
    <citation type="journal article" date="2017" name="Front. Plant Sci.">
        <title>Gene Classification and Mining of Molecular Markers Useful in Red Clover (Trifolium pratense) Breeding.</title>
        <authorList>
            <person name="Istvanek J."/>
            <person name="Dluhosova J."/>
            <person name="Dluhos P."/>
            <person name="Patkova L."/>
            <person name="Nedelnik J."/>
            <person name="Repkova J."/>
        </authorList>
    </citation>
    <scope>NUCLEOTIDE SEQUENCE [LARGE SCALE GENOMIC DNA]</scope>
    <source>
        <strain evidence="3">cv. Tatra</strain>
        <tissue evidence="2">Young leaves</tissue>
    </source>
</reference>
<evidence type="ECO:0000313" key="3">
    <source>
        <dbReference type="Proteomes" id="UP000236291"/>
    </source>
</evidence>
<evidence type="ECO:0000256" key="1">
    <source>
        <dbReference type="SAM" id="MobiDB-lite"/>
    </source>
</evidence>